<name>A0A136LWZ6_9BACT</name>
<proteinExistence type="predicted"/>
<gene>
    <name evidence="1" type="ORF">TR69_WS6001001150</name>
</gene>
<dbReference type="EMBL" id="JYNZ01000004">
    <property type="protein sequence ID" value="KXK26156.1"/>
    <property type="molecule type" value="Genomic_DNA"/>
</dbReference>
<dbReference type="InterPro" id="IPR027417">
    <property type="entry name" value="P-loop_NTPase"/>
</dbReference>
<dbReference type="Gene3D" id="3.40.50.300">
    <property type="entry name" value="P-loop containing nucleotide triphosphate hydrolases"/>
    <property type="match status" value="1"/>
</dbReference>
<dbReference type="STRING" id="1617426.TR69_WS6001001150"/>
<accession>A0A136LWZ6</accession>
<evidence type="ECO:0008006" key="3">
    <source>
        <dbReference type="Google" id="ProtNLM"/>
    </source>
</evidence>
<reference evidence="1 2" key="1">
    <citation type="submission" date="2015-02" db="EMBL/GenBank/DDBJ databases">
        <title>Improved understanding of the partial-nitritation anammox process through 23 genomes representing the majority of the microbial community.</title>
        <authorList>
            <person name="Speth D.R."/>
            <person name="In T Zandt M."/>
            <person name="Guerrero Cruz S."/>
            <person name="Jetten M.S."/>
            <person name="Dutilh B.E."/>
        </authorList>
    </citation>
    <scope>NUCLEOTIDE SEQUENCE [LARGE SCALE GENOMIC DNA]</scope>
    <source>
        <strain evidence="1">OLB20</strain>
    </source>
</reference>
<sequence length="193" mass="23015">MLPGSAHPRLWTLSWMIFFLEYNALKDLMYRKSIAIYERMLMRPDVKILLLTRRNLLMSAISGQIAEQTGIWQTWDKKDDDGQNKLEALSIPRLERTVKYLSEMVDHYSAFLQKYRPDDHLHLVYEYFYTEDRELNYKNVTDVCSFLSVSLPPSEFIDRYMQPENARLGSSDLLKQIPNYQDIMDYFSKHTHE</sequence>
<comment type="caution">
    <text evidence="1">The sequence shown here is derived from an EMBL/GenBank/DDBJ whole genome shotgun (WGS) entry which is preliminary data.</text>
</comment>
<protein>
    <recommendedName>
        <fullName evidence="3">Stf0 sulfotransferase</fullName>
    </recommendedName>
</protein>
<dbReference type="AlphaFoldDB" id="A0A136LWZ6"/>
<organism evidence="1 2">
    <name type="scientific">candidate division WS6 bacterium OLB20</name>
    <dbReference type="NCBI Taxonomy" id="1617426"/>
    <lineage>
        <taxon>Bacteria</taxon>
        <taxon>Candidatus Dojkabacteria</taxon>
    </lineage>
</organism>
<evidence type="ECO:0000313" key="2">
    <source>
        <dbReference type="Proteomes" id="UP000070457"/>
    </source>
</evidence>
<evidence type="ECO:0000313" key="1">
    <source>
        <dbReference type="EMBL" id="KXK26156.1"/>
    </source>
</evidence>
<dbReference type="Proteomes" id="UP000070457">
    <property type="component" value="Unassembled WGS sequence"/>
</dbReference>